<reference evidence="1 2" key="1">
    <citation type="submission" date="2018-07" db="EMBL/GenBank/DDBJ databases">
        <title>Chitinophaga K2CV101002-2 sp. nov., isolated from a monsoon evergreen broad-leaved forest soil.</title>
        <authorList>
            <person name="Lv Y."/>
        </authorList>
    </citation>
    <scope>NUCLEOTIDE SEQUENCE [LARGE SCALE GENOMIC DNA]</scope>
    <source>
        <strain evidence="1 2">GDMCC 1.1288</strain>
    </source>
</reference>
<sequence length="204" mass="23078">MRAIASYDTTAVTELFNTTPIGLHLIYSDSASSQTTGFLKGNLRWNKLTVTSSNGSVQNGVLQFNRQRLINDNYRITLTVTLKDNETVQTVLTLPRVVGIRFNLYSDSIKRGVHYYLNVEGQFSSHKVFPLDTSVLRFATSDGQLIGQDLLLPKQDTSKSIIIEAWYKPNSNYYLRTVVPVKQAPDNDSLLTDPDQLFKKKKRN</sequence>
<gene>
    <name evidence="1" type="ORF">DVR12_16755</name>
</gene>
<comment type="caution">
    <text evidence="1">The sequence shown here is derived from an EMBL/GenBank/DDBJ whole genome shotgun (WGS) entry which is preliminary data.</text>
</comment>
<dbReference type="AlphaFoldDB" id="A0A3E1Y7E7"/>
<organism evidence="1 2">
    <name type="scientific">Chitinophaga silvatica</name>
    <dbReference type="NCBI Taxonomy" id="2282649"/>
    <lineage>
        <taxon>Bacteria</taxon>
        <taxon>Pseudomonadati</taxon>
        <taxon>Bacteroidota</taxon>
        <taxon>Chitinophagia</taxon>
        <taxon>Chitinophagales</taxon>
        <taxon>Chitinophagaceae</taxon>
        <taxon>Chitinophaga</taxon>
    </lineage>
</organism>
<dbReference type="EMBL" id="QPMM01000009">
    <property type="protein sequence ID" value="RFS20999.1"/>
    <property type="molecule type" value="Genomic_DNA"/>
</dbReference>
<accession>A0A3E1Y7E7</accession>
<evidence type="ECO:0000313" key="2">
    <source>
        <dbReference type="Proteomes" id="UP000260644"/>
    </source>
</evidence>
<proteinExistence type="predicted"/>
<name>A0A3E1Y7E7_9BACT</name>
<protein>
    <submittedName>
        <fullName evidence="1">Uncharacterized protein</fullName>
    </submittedName>
</protein>
<dbReference type="Proteomes" id="UP000260644">
    <property type="component" value="Unassembled WGS sequence"/>
</dbReference>
<keyword evidence="2" id="KW-1185">Reference proteome</keyword>
<evidence type="ECO:0000313" key="1">
    <source>
        <dbReference type="EMBL" id="RFS20999.1"/>
    </source>
</evidence>